<proteinExistence type="predicted"/>
<sequence length="262" mass="28798">MLSNHYHIQDPVDGFPRTEEPSERCMEPLFAHPSPTFIASLDPILLDTIFSSLDMQLPTDLPGIDPALDASSSASPVSVIYDGDAYFDLETGLWVPTQPTSSPVEAFLPSPVEPFLSTPEEMVLFAAFQNSSPANFPLEFHSPASPPPLSTPTSQGPSSRTTSPGFSPMPAAPNAFPCPHPGCSRSFDTASDLQKHRRAHNKRFLCRTCGKAHTDQRGLDRHMESRHRVLTAKSETRKCRVCDRVGRGDNIKRHEKGQHGLQ</sequence>
<dbReference type="AlphaFoldDB" id="A0AA40F4Z1"/>
<dbReference type="Proteomes" id="UP001172155">
    <property type="component" value="Unassembled WGS sequence"/>
</dbReference>
<feature type="region of interest" description="Disordered" evidence="8">
    <location>
        <begin position="137"/>
        <end position="173"/>
    </location>
</feature>
<evidence type="ECO:0000256" key="3">
    <source>
        <dbReference type="ARBA" id="ARBA00022737"/>
    </source>
</evidence>
<evidence type="ECO:0000256" key="8">
    <source>
        <dbReference type="SAM" id="MobiDB-lite"/>
    </source>
</evidence>
<accession>A0AA40F4Z1</accession>
<feature type="domain" description="C2H2-type" evidence="9">
    <location>
        <begin position="204"/>
        <end position="227"/>
    </location>
</feature>
<dbReference type="SMART" id="SM00355">
    <property type="entry name" value="ZnF_C2H2"/>
    <property type="match status" value="3"/>
</dbReference>
<keyword evidence="5" id="KW-0862">Zinc</keyword>
<evidence type="ECO:0000256" key="4">
    <source>
        <dbReference type="ARBA" id="ARBA00022771"/>
    </source>
</evidence>
<protein>
    <recommendedName>
        <fullName evidence="9">C2H2-type domain-containing protein</fullName>
    </recommendedName>
</protein>
<reference evidence="10" key="1">
    <citation type="submission" date="2023-06" db="EMBL/GenBank/DDBJ databases">
        <title>Genome-scale phylogeny and comparative genomics of the fungal order Sordariales.</title>
        <authorList>
            <consortium name="Lawrence Berkeley National Laboratory"/>
            <person name="Hensen N."/>
            <person name="Bonometti L."/>
            <person name="Westerberg I."/>
            <person name="Brannstrom I.O."/>
            <person name="Guillou S."/>
            <person name="Cros-Aarteil S."/>
            <person name="Calhoun S."/>
            <person name="Haridas S."/>
            <person name="Kuo A."/>
            <person name="Mondo S."/>
            <person name="Pangilinan J."/>
            <person name="Riley R."/>
            <person name="LaButti K."/>
            <person name="Andreopoulos B."/>
            <person name="Lipzen A."/>
            <person name="Chen C."/>
            <person name="Yanf M."/>
            <person name="Daum C."/>
            <person name="Ng V."/>
            <person name="Clum A."/>
            <person name="Steindorff A."/>
            <person name="Ohm R."/>
            <person name="Martin F."/>
            <person name="Silar P."/>
            <person name="Natvig D."/>
            <person name="Lalanne C."/>
            <person name="Gautier V."/>
            <person name="Ament-velasquez S.L."/>
            <person name="Kruys A."/>
            <person name="Hutchinson M.I."/>
            <person name="Powell A.J."/>
            <person name="Barry K."/>
            <person name="Miller A.N."/>
            <person name="Grigoriev I.V."/>
            <person name="Debuchy R."/>
            <person name="Gladieux P."/>
            <person name="Thoren M.H."/>
            <person name="Johannesson H."/>
        </authorList>
    </citation>
    <scope>NUCLEOTIDE SEQUENCE</scope>
    <source>
        <strain evidence="10">SMH3187-1</strain>
    </source>
</reference>
<keyword evidence="4 7" id="KW-0863">Zinc-finger</keyword>
<dbReference type="Gene3D" id="3.30.160.60">
    <property type="entry name" value="Classic Zinc Finger"/>
    <property type="match status" value="2"/>
</dbReference>
<evidence type="ECO:0000313" key="10">
    <source>
        <dbReference type="EMBL" id="KAK0751338.1"/>
    </source>
</evidence>
<evidence type="ECO:0000256" key="7">
    <source>
        <dbReference type="PROSITE-ProRule" id="PRU00042"/>
    </source>
</evidence>
<dbReference type="InterPro" id="IPR050527">
    <property type="entry name" value="Snail/Krueppel_Znf"/>
</dbReference>
<comment type="caution">
    <text evidence="10">The sequence shown here is derived from an EMBL/GenBank/DDBJ whole genome shotgun (WGS) entry which is preliminary data.</text>
</comment>
<dbReference type="PANTHER" id="PTHR24388:SF54">
    <property type="entry name" value="PROTEIN ESCARGOT"/>
    <property type="match status" value="1"/>
</dbReference>
<evidence type="ECO:0000256" key="1">
    <source>
        <dbReference type="ARBA" id="ARBA00004123"/>
    </source>
</evidence>
<dbReference type="PANTHER" id="PTHR24388">
    <property type="entry name" value="ZINC FINGER PROTEIN"/>
    <property type="match status" value="1"/>
</dbReference>
<feature type="domain" description="C2H2-type" evidence="9">
    <location>
        <begin position="176"/>
        <end position="200"/>
    </location>
</feature>
<dbReference type="PROSITE" id="PS50157">
    <property type="entry name" value="ZINC_FINGER_C2H2_2"/>
    <property type="match status" value="2"/>
</dbReference>
<feature type="region of interest" description="Disordered" evidence="8">
    <location>
        <begin position="1"/>
        <end position="20"/>
    </location>
</feature>
<keyword evidence="6" id="KW-0539">Nucleus</keyword>
<evidence type="ECO:0000259" key="9">
    <source>
        <dbReference type="PROSITE" id="PS50157"/>
    </source>
</evidence>
<organism evidence="10 11">
    <name type="scientific">Schizothecium vesticola</name>
    <dbReference type="NCBI Taxonomy" id="314040"/>
    <lineage>
        <taxon>Eukaryota</taxon>
        <taxon>Fungi</taxon>
        <taxon>Dikarya</taxon>
        <taxon>Ascomycota</taxon>
        <taxon>Pezizomycotina</taxon>
        <taxon>Sordariomycetes</taxon>
        <taxon>Sordariomycetidae</taxon>
        <taxon>Sordariales</taxon>
        <taxon>Schizotheciaceae</taxon>
        <taxon>Schizothecium</taxon>
    </lineage>
</organism>
<name>A0AA40F4Z1_9PEZI</name>
<dbReference type="GO" id="GO:0000978">
    <property type="term" value="F:RNA polymerase II cis-regulatory region sequence-specific DNA binding"/>
    <property type="evidence" value="ECO:0007669"/>
    <property type="project" value="TreeGrafter"/>
</dbReference>
<evidence type="ECO:0000313" key="11">
    <source>
        <dbReference type="Proteomes" id="UP001172155"/>
    </source>
</evidence>
<dbReference type="GO" id="GO:0005634">
    <property type="term" value="C:nucleus"/>
    <property type="evidence" value="ECO:0007669"/>
    <property type="project" value="UniProtKB-SubCell"/>
</dbReference>
<dbReference type="InterPro" id="IPR036236">
    <property type="entry name" value="Znf_C2H2_sf"/>
</dbReference>
<dbReference type="SUPFAM" id="SSF57667">
    <property type="entry name" value="beta-beta-alpha zinc fingers"/>
    <property type="match status" value="1"/>
</dbReference>
<keyword evidence="11" id="KW-1185">Reference proteome</keyword>
<dbReference type="Pfam" id="PF00096">
    <property type="entry name" value="zf-C2H2"/>
    <property type="match status" value="1"/>
</dbReference>
<keyword evidence="2" id="KW-0479">Metal-binding</keyword>
<dbReference type="PROSITE" id="PS00028">
    <property type="entry name" value="ZINC_FINGER_C2H2_1"/>
    <property type="match status" value="1"/>
</dbReference>
<gene>
    <name evidence="10" type="ORF">B0T18DRAFT_425993</name>
</gene>
<evidence type="ECO:0000256" key="5">
    <source>
        <dbReference type="ARBA" id="ARBA00022833"/>
    </source>
</evidence>
<comment type="subcellular location">
    <subcellularLocation>
        <location evidence="1">Nucleus</location>
    </subcellularLocation>
</comment>
<keyword evidence="3" id="KW-0677">Repeat</keyword>
<dbReference type="FunFam" id="3.30.160.60:FF:001102">
    <property type="entry name" value="Transcription factor IIIA"/>
    <property type="match status" value="1"/>
</dbReference>
<dbReference type="GO" id="GO:0008270">
    <property type="term" value="F:zinc ion binding"/>
    <property type="evidence" value="ECO:0007669"/>
    <property type="project" value="UniProtKB-KW"/>
</dbReference>
<evidence type="ECO:0000256" key="6">
    <source>
        <dbReference type="ARBA" id="ARBA00023242"/>
    </source>
</evidence>
<dbReference type="EMBL" id="JAUKUD010000002">
    <property type="protein sequence ID" value="KAK0751338.1"/>
    <property type="molecule type" value="Genomic_DNA"/>
</dbReference>
<evidence type="ECO:0000256" key="2">
    <source>
        <dbReference type="ARBA" id="ARBA00022723"/>
    </source>
</evidence>
<dbReference type="InterPro" id="IPR013087">
    <property type="entry name" value="Znf_C2H2_type"/>
</dbReference>
<dbReference type="GO" id="GO:0000981">
    <property type="term" value="F:DNA-binding transcription factor activity, RNA polymerase II-specific"/>
    <property type="evidence" value="ECO:0007669"/>
    <property type="project" value="TreeGrafter"/>
</dbReference>